<reference evidence="4" key="2">
    <citation type="submission" date="2025-08" db="UniProtKB">
        <authorList>
            <consortium name="RefSeq"/>
        </authorList>
    </citation>
    <scope>IDENTIFICATION</scope>
    <source>
        <tissue evidence="4">Leaf</tissue>
    </source>
</reference>
<sequence>MDSTNPDMDSTNPYTNIVVITVGEPDIPPFSSQHSEAPAVTEDTPPVARERKKWTPADDEVLISAWLNTSKDPIVANEQKMGTFWRRVEAYYAASPHVTQSGGASSHKNLKQRWSKINGKVNKFCGAYAAAERRQTSGQNENDVLKEAHVIYFKDYNTKFTLEHAWCILRYEQKWMCLNTNATGKRKTTDVHPQASSATASASASASVDEHEKRPEGIKAAKARRNNAKGKSFEEYKDMCSLKMVDLAQKEKLCKLSILDTLLAKKESLTEAEEIVKDKLLAQYF</sequence>
<feature type="region of interest" description="Disordered" evidence="1">
    <location>
        <begin position="185"/>
        <end position="225"/>
    </location>
</feature>
<dbReference type="PANTHER" id="PTHR45023">
    <property type="match status" value="1"/>
</dbReference>
<feature type="domain" description="No apical meristem-associated C-terminal" evidence="2">
    <location>
        <begin position="159"/>
        <end position="269"/>
    </location>
</feature>
<reference evidence="3" key="1">
    <citation type="journal article" date="2019" name="Database">
        <title>The radish genome database (RadishGD): an integrated information resource for radish genomics.</title>
        <authorList>
            <person name="Yu H.J."/>
            <person name="Baek S."/>
            <person name="Lee Y.J."/>
            <person name="Cho A."/>
            <person name="Mun J.H."/>
        </authorList>
    </citation>
    <scope>NUCLEOTIDE SEQUENCE [LARGE SCALE GENOMIC DNA]</scope>
    <source>
        <strain evidence="3">cv. WK10039</strain>
    </source>
</reference>
<feature type="region of interest" description="Disordered" evidence="1">
    <location>
        <begin position="29"/>
        <end position="48"/>
    </location>
</feature>
<dbReference type="AlphaFoldDB" id="A0A9W3BQZ6"/>
<dbReference type="RefSeq" id="XP_056841608.1">
    <property type="nucleotide sequence ID" value="XM_056985628.1"/>
</dbReference>
<dbReference type="KEGG" id="rsz:108858129"/>
<accession>A0A9W3BQZ6</accession>
<proteinExistence type="predicted"/>
<organism evidence="3 4">
    <name type="scientific">Raphanus sativus</name>
    <name type="common">Radish</name>
    <name type="synonym">Raphanus raphanistrum var. sativus</name>
    <dbReference type="NCBI Taxonomy" id="3726"/>
    <lineage>
        <taxon>Eukaryota</taxon>
        <taxon>Viridiplantae</taxon>
        <taxon>Streptophyta</taxon>
        <taxon>Embryophyta</taxon>
        <taxon>Tracheophyta</taxon>
        <taxon>Spermatophyta</taxon>
        <taxon>Magnoliopsida</taxon>
        <taxon>eudicotyledons</taxon>
        <taxon>Gunneridae</taxon>
        <taxon>Pentapetalae</taxon>
        <taxon>rosids</taxon>
        <taxon>malvids</taxon>
        <taxon>Brassicales</taxon>
        <taxon>Brassicaceae</taxon>
        <taxon>Brassiceae</taxon>
        <taxon>Raphanus</taxon>
    </lineage>
</organism>
<dbReference type="OrthoDB" id="1110283at2759"/>
<evidence type="ECO:0000256" key="1">
    <source>
        <dbReference type="SAM" id="MobiDB-lite"/>
    </source>
</evidence>
<dbReference type="InterPro" id="IPR029466">
    <property type="entry name" value="NAM-associated_C"/>
</dbReference>
<name>A0A9W3BQZ6_RAPSA</name>
<keyword evidence="3" id="KW-1185">Reference proteome</keyword>
<protein>
    <submittedName>
        <fullName evidence="4">Glutathione S-transferase T3-like</fullName>
    </submittedName>
</protein>
<feature type="compositionally biased region" description="Basic and acidic residues" evidence="1">
    <location>
        <begin position="208"/>
        <end position="219"/>
    </location>
</feature>
<dbReference type="PANTHER" id="PTHR45023:SF4">
    <property type="entry name" value="GLYCINE-RICH PROTEIN-RELATED"/>
    <property type="match status" value="1"/>
</dbReference>
<dbReference type="GeneID" id="108858129"/>
<evidence type="ECO:0000313" key="4">
    <source>
        <dbReference type="RefSeq" id="XP_056841608.1"/>
    </source>
</evidence>
<feature type="compositionally biased region" description="Low complexity" evidence="1">
    <location>
        <begin position="195"/>
        <end position="207"/>
    </location>
</feature>
<gene>
    <name evidence="4" type="primary">LOC108858129</name>
</gene>
<dbReference type="Pfam" id="PF14303">
    <property type="entry name" value="NAM-associated"/>
    <property type="match status" value="1"/>
</dbReference>
<dbReference type="Proteomes" id="UP000504610">
    <property type="component" value="Chromosome 5"/>
</dbReference>
<evidence type="ECO:0000259" key="2">
    <source>
        <dbReference type="Pfam" id="PF14303"/>
    </source>
</evidence>
<evidence type="ECO:0000313" key="3">
    <source>
        <dbReference type="Proteomes" id="UP000504610"/>
    </source>
</evidence>